<reference evidence="1 2" key="1">
    <citation type="submission" date="2020-02" db="EMBL/GenBank/DDBJ databases">
        <title>Ideonella bacterium strain TBM-1.</title>
        <authorList>
            <person name="Chen W.-M."/>
        </authorList>
    </citation>
    <scope>NUCLEOTIDE SEQUENCE [LARGE SCALE GENOMIC DNA]</scope>
    <source>
        <strain evidence="1 2">TBM-1</strain>
    </source>
</reference>
<dbReference type="AlphaFoldDB" id="A0A7C9PF39"/>
<evidence type="ECO:0000313" key="2">
    <source>
        <dbReference type="Proteomes" id="UP000484255"/>
    </source>
</evidence>
<gene>
    <name evidence="1" type="ORF">G3A44_02960</name>
</gene>
<comment type="caution">
    <text evidence="1">The sequence shown here is derived from an EMBL/GenBank/DDBJ whole genome shotgun (WGS) entry which is preliminary data.</text>
</comment>
<evidence type="ECO:0000313" key="1">
    <source>
        <dbReference type="EMBL" id="NDY90149.1"/>
    </source>
</evidence>
<keyword evidence="2" id="KW-1185">Reference proteome</keyword>
<proteinExistence type="predicted"/>
<name>A0A7C9PF39_9BURK</name>
<dbReference type="RefSeq" id="WP_163455995.1">
    <property type="nucleotide sequence ID" value="NZ_JAAGOH010000002.1"/>
</dbReference>
<dbReference type="Proteomes" id="UP000484255">
    <property type="component" value="Unassembled WGS sequence"/>
</dbReference>
<protein>
    <submittedName>
        <fullName evidence="1">Uncharacterized protein</fullName>
    </submittedName>
</protein>
<dbReference type="EMBL" id="JAAGOH010000002">
    <property type="protein sequence ID" value="NDY90149.1"/>
    <property type="molecule type" value="Genomic_DNA"/>
</dbReference>
<sequence length="81" mass="8560">MKPQPSPTSAPAGPVAPPLGDVCTCARTRGLRWPLTGRFGFAAMVATEEAAPQAQGPLCPTCGHLVRYGQEVRQRTQKGQT</sequence>
<organism evidence="1 2">
    <name type="scientific">Ideonella livida</name>
    <dbReference type="NCBI Taxonomy" id="2707176"/>
    <lineage>
        <taxon>Bacteria</taxon>
        <taxon>Pseudomonadati</taxon>
        <taxon>Pseudomonadota</taxon>
        <taxon>Betaproteobacteria</taxon>
        <taxon>Burkholderiales</taxon>
        <taxon>Sphaerotilaceae</taxon>
        <taxon>Ideonella</taxon>
    </lineage>
</organism>
<accession>A0A7C9PF39</accession>